<dbReference type="SUPFAM" id="SSF102712">
    <property type="entry name" value="JAB1/MPN domain"/>
    <property type="match status" value="1"/>
</dbReference>
<comment type="similarity">
    <text evidence="1">Belongs to the EMC8/EMC9 family.</text>
</comment>
<evidence type="ECO:0000256" key="1">
    <source>
        <dbReference type="ARBA" id="ARBA00007461"/>
    </source>
</evidence>
<keyword evidence="4" id="KW-1185">Reference proteome</keyword>
<dbReference type="FunFam" id="3.40.140.10:FF:000146">
    <property type="entry name" value="ER membrane protein complex subunit 8/9 homolog"/>
    <property type="match status" value="1"/>
</dbReference>
<dbReference type="EMBL" id="GL871076">
    <property type="protein sequence ID" value="EGC34969.1"/>
    <property type="molecule type" value="Genomic_DNA"/>
</dbReference>
<dbReference type="VEuPathDB" id="AmoebaDB:DICPUDRAFT_79295"/>
<protein>
    <recommendedName>
        <fullName evidence="2">MPN domain-containing protein</fullName>
    </recommendedName>
</protein>
<dbReference type="FunCoup" id="F0ZM58">
    <property type="interactions" value="217"/>
</dbReference>
<dbReference type="PROSITE" id="PS50249">
    <property type="entry name" value="MPN"/>
    <property type="match status" value="1"/>
</dbReference>
<dbReference type="OrthoDB" id="194468at2759"/>
<reference evidence="4" key="1">
    <citation type="journal article" date="2011" name="Genome Biol.">
        <title>Comparative genomics of the social amoebae Dictyostelium discoideum and Dictyostelium purpureum.</title>
        <authorList>
            <consortium name="US DOE Joint Genome Institute (JGI-PGF)"/>
            <person name="Sucgang R."/>
            <person name="Kuo A."/>
            <person name="Tian X."/>
            <person name="Salerno W."/>
            <person name="Parikh A."/>
            <person name="Feasley C.L."/>
            <person name="Dalin E."/>
            <person name="Tu H."/>
            <person name="Huang E."/>
            <person name="Barry K."/>
            <person name="Lindquist E."/>
            <person name="Shapiro H."/>
            <person name="Bruce D."/>
            <person name="Schmutz J."/>
            <person name="Salamov A."/>
            <person name="Fey P."/>
            <person name="Gaudet P."/>
            <person name="Anjard C."/>
            <person name="Babu M.M."/>
            <person name="Basu S."/>
            <person name="Bushmanova Y."/>
            <person name="van der Wel H."/>
            <person name="Katoh-Kurasawa M."/>
            <person name="Dinh C."/>
            <person name="Coutinho P.M."/>
            <person name="Saito T."/>
            <person name="Elias M."/>
            <person name="Schaap P."/>
            <person name="Kay R.R."/>
            <person name="Henrissat B."/>
            <person name="Eichinger L."/>
            <person name="Rivero F."/>
            <person name="Putnam N.H."/>
            <person name="West C.M."/>
            <person name="Loomis W.F."/>
            <person name="Chisholm R.L."/>
            <person name="Shaulsky G."/>
            <person name="Strassmann J.E."/>
            <person name="Queller D.C."/>
            <person name="Kuspa A."/>
            <person name="Grigoriev I.V."/>
        </authorList>
    </citation>
    <scope>NUCLEOTIDE SEQUENCE [LARGE SCALE GENOMIC DNA]</scope>
    <source>
        <strain evidence="4">QSDP1</strain>
    </source>
</reference>
<dbReference type="GeneID" id="10501931"/>
<accession>F0ZM58</accession>
<evidence type="ECO:0000313" key="4">
    <source>
        <dbReference type="Proteomes" id="UP000001064"/>
    </source>
</evidence>
<sequence length="144" mass="16235">MSISITTEALGKIHLHSFKYPSSSVNGILIGKADKNSILVKDCIPLFHTQTLLPMFEVAMIQIEKYCRDNNIDMVGFYHSNQSLSIDLEPEPISKKISERLYNELNNMCSLMVTKIDDTCTSGLVLLERAGSDNWVKNRKALIQ</sequence>
<dbReference type="InParanoid" id="F0ZM58"/>
<dbReference type="Pfam" id="PF03665">
    <property type="entry name" value="UPF0172"/>
    <property type="match status" value="1"/>
</dbReference>
<dbReference type="InterPro" id="IPR037518">
    <property type="entry name" value="MPN"/>
</dbReference>
<dbReference type="InterPro" id="IPR005366">
    <property type="entry name" value="EMC8/9"/>
</dbReference>
<dbReference type="PANTHER" id="PTHR12941:SF10">
    <property type="entry name" value="ER MEMBRANE PROTEIN COMPLEX SUBUNIT 8_9 HOMOLOG"/>
    <property type="match status" value="1"/>
</dbReference>
<dbReference type="RefSeq" id="XP_003288494.1">
    <property type="nucleotide sequence ID" value="XM_003288446.1"/>
</dbReference>
<evidence type="ECO:0000259" key="2">
    <source>
        <dbReference type="PROSITE" id="PS50249"/>
    </source>
</evidence>
<dbReference type="eggNOG" id="KOG3289">
    <property type="taxonomic scope" value="Eukaryota"/>
</dbReference>
<organism evidence="3 4">
    <name type="scientific">Dictyostelium purpureum</name>
    <name type="common">Slime mold</name>
    <dbReference type="NCBI Taxonomy" id="5786"/>
    <lineage>
        <taxon>Eukaryota</taxon>
        <taxon>Amoebozoa</taxon>
        <taxon>Evosea</taxon>
        <taxon>Eumycetozoa</taxon>
        <taxon>Dictyostelia</taxon>
        <taxon>Dictyosteliales</taxon>
        <taxon>Dictyosteliaceae</taxon>
        <taxon>Dictyostelium</taxon>
    </lineage>
</organism>
<dbReference type="PANTHER" id="PTHR12941">
    <property type="entry name" value="ER MEMBRANE PROTEIN COMPLEX"/>
    <property type="match status" value="1"/>
</dbReference>
<proteinExistence type="inferred from homology"/>
<dbReference type="KEGG" id="dpp:DICPUDRAFT_79295"/>
<dbReference type="Proteomes" id="UP000001064">
    <property type="component" value="Unassembled WGS sequence"/>
</dbReference>
<dbReference type="GO" id="GO:0072546">
    <property type="term" value="C:EMC complex"/>
    <property type="evidence" value="ECO:0000318"/>
    <property type="project" value="GO_Central"/>
</dbReference>
<dbReference type="Gene3D" id="3.40.140.10">
    <property type="entry name" value="Cytidine Deaminase, domain 2"/>
    <property type="match status" value="1"/>
</dbReference>
<gene>
    <name evidence="3" type="ORF">DICPUDRAFT_79295</name>
</gene>
<dbReference type="OMA" id="PHCAING"/>
<dbReference type="AlphaFoldDB" id="F0ZM58"/>
<dbReference type="CDD" id="cd08060">
    <property type="entry name" value="MPN_UPF0172"/>
    <property type="match status" value="1"/>
</dbReference>
<feature type="domain" description="MPN" evidence="2">
    <location>
        <begin position="3"/>
        <end position="133"/>
    </location>
</feature>
<dbReference type="STRING" id="5786.F0ZM58"/>
<evidence type="ECO:0000313" key="3">
    <source>
        <dbReference type="EMBL" id="EGC34969.1"/>
    </source>
</evidence>
<name>F0ZM58_DICPU</name>